<reference evidence="9 10" key="1">
    <citation type="journal article" date="2021" name="BMC Biol.">
        <title>Horizontally acquired antibacterial genes associated with adaptive radiation of ladybird beetles.</title>
        <authorList>
            <person name="Li H.S."/>
            <person name="Tang X.F."/>
            <person name="Huang Y.H."/>
            <person name="Xu Z.Y."/>
            <person name="Chen M.L."/>
            <person name="Du X.Y."/>
            <person name="Qiu B.Y."/>
            <person name="Chen P.T."/>
            <person name="Zhang W."/>
            <person name="Slipinski A."/>
            <person name="Escalona H.E."/>
            <person name="Waterhouse R.M."/>
            <person name="Zwick A."/>
            <person name="Pang H."/>
        </authorList>
    </citation>
    <scope>NUCLEOTIDE SEQUENCE [LARGE SCALE GENOMIC DNA]</scope>
    <source>
        <strain evidence="9">SYSU2018</strain>
    </source>
</reference>
<keyword evidence="3 8" id="KW-0812">Transmembrane</keyword>
<dbReference type="GO" id="GO:0005886">
    <property type="term" value="C:plasma membrane"/>
    <property type="evidence" value="ECO:0007669"/>
    <property type="project" value="UniProtKB-SubCell"/>
</dbReference>
<evidence type="ECO:0000256" key="8">
    <source>
        <dbReference type="SAM" id="Phobius"/>
    </source>
</evidence>
<dbReference type="PANTHER" id="PTHR42643">
    <property type="entry name" value="IONOTROPIC RECEPTOR 20A-RELATED"/>
    <property type="match status" value="1"/>
</dbReference>
<feature type="transmembrane region" description="Helical" evidence="8">
    <location>
        <begin position="520"/>
        <end position="540"/>
    </location>
</feature>
<proteinExistence type="predicted"/>
<evidence type="ECO:0000313" key="9">
    <source>
        <dbReference type="EMBL" id="KAL3267953.1"/>
    </source>
</evidence>
<dbReference type="EMBL" id="JABFTP020000021">
    <property type="protein sequence ID" value="KAL3267953.1"/>
    <property type="molecule type" value="Genomic_DNA"/>
</dbReference>
<keyword evidence="10" id="KW-1185">Reference proteome</keyword>
<keyword evidence="5 8" id="KW-0472">Membrane</keyword>
<evidence type="ECO:0008006" key="11">
    <source>
        <dbReference type="Google" id="ProtNLM"/>
    </source>
</evidence>
<evidence type="ECO:0000256" key="2">
    <source>
        <dbReference type="ARBA" id="ARBA00022475"/>
    </source>
</evidence>
<comment type="caution">
    <text evidence="9">The sequence shown here is derived from an EMBL/GenBank/DDBJ whole genome shotgun (WGS) entry which is preliminary data.</text>
</comment>
<gene>
    <name evidence="9" type="ORF">HHI36_007090</name>
</gene>
<dbReference type="SUPFAM" id="SSF53850">
    <property type="entry name" value="Periplasmic binding protein-like II"/>
    <property type="match status" value="1"/>
</dbReference>
<keyword evidence="4 8" id="KW-1133">Transmembrane helix</keyword>
<name>A0ABD2MNS4_9CUCU</name>
<feature type="transmembrane region" description="Helical" evidence="8">
    <location>
        <begin position="281"/>
        <end position="300"/>
    </location>
</feature>
<evidence type="ECO:0000256" key="1">
    <source>
        <dbReference type="ARBA" id="ARBA00004651"/>
    </source>
</evidence>
<evidence type="ECO:0000256" key="6">
    <source>
        <dbReference type="ARBA" id="ARBA00023170"/>
    </source>
</evidence>
<evidence type="ECO:0000256" key="3">
    <source>
        <dbReference type="ARBA" id="ARBA00022692"/>
    </source>
</evidence>
<dbReference type="AlphaFoldDB" id="A0ABD2MNS4"/>
<evidence type="ECO:0000256" key="7">
    <source>
        <dbReference type="ARBA" id="ARBA00023180"/>
    </source>
</evidence>
<dbReference type="InterPro" id="IPR052192">
    <property type="entry name" value="Insect_Ionotropic_Sensory_Rcpt"/>
</dbReference>
<keyword evidence="7" id="KW-0325">Glycoprotein</keyword>
<evidence type="ECO:0000256" key="4">
    <source>
        <dbReference type="ARBA" id="ARBA00022989"/>
    </source>
</evidence>
<comment type="subcellular location">
    <subcellularLocation>
        <location evidence="1">Cell membrane</location>
        <topology evidence="1">Multi-pass membrane protein</topology>
    </subcellularLocation>
</comment>
<evidence type="ECO:0000313" key="10">
    <source>
        <dbReference type="Proteomes" id="UP001516400"/>
    </source>
</evidence>
<dbReference type="PANTHER" id="PTHR42643:SF30">
    <property type="entry name" value="IONOTROPIC RECEPTOR 40A-RELATED"/>
    <property type="match status" value="1"/>
</dbReference>
<organism evidence="9 10">
    <name type="scientific">Cryptolaemus montrouzieri</name>
    <dbReference type="NCBI Taxonomy" id="559131"/>
    <lineage>
        <taxon>Eukaryota</taxon>
        <taxon>Metazoa</taxon>
        <taxon>Ecdysozoa</taxon>
        <taxon>Arthropoda</taxon>
        <taxon>Hexapoda</taxon>
        <taxon>Insecta</taxon>
        <taxon>Pterygota</taxon>
        <taxon>Neoptera</taxon>
        <taxon>Endopterygota</taxon>
        <taxon>Coleoptera</taxon>
        <taxon>Polyphaga</taxon>
        <taxon>Cucujiformia</taxon>
        <taxon>Coccinelloidea</taxon>
        <taxon>Coccinellidae</taxon>
        <taxon>Scymninae</taxon>
        <taxon>Scymnini</taxon>
        <taxon>Cryptolaemus</taxon>
    </lineage>
</organism>
<keyword evidence="2" id="KW-1003">Cell membrane</keyword>
<dbReference type="Proteomes" id="UP001516400">
    <property type="component" value="Unassembled WGS sequence"/>
</dbReference>
<protein>
    <recommendedName>
        <fullName evidence="11">Ionotropic receptor</fullName>
    </recommendedName>
</protein>
<evidence type="ECO:0000256" key="5">
    <source>
        <dbReference type="ARBA" id="ARBA00023136"/>
    </source>
</evidence>
<keyword evidence="6" id="KW-0675">Receptor</keyword>
<accession>A0ABD2MNS4</accession>
<sequence length="544" mass="63364">MTPHGILQCINLITQISTNPADLIGVISGRNGFNFPLVRVNHLMNLPDASAFPGRLIEFYVFDNLSDMQIVQYVHQMRYLSWFHPSVKFLFIGRNFSSKMLKYIAKYYVINVTFLDISSGVITTTYPYKSNILHRINTEMNHIGSCNDDLLELTAENLFPTKIPKKWKNTYIRMTHNPTSVFAECFFCETRFKGIEIEIFLILLEYLDILLIVTPTNDSSIEVLNVFNYISDVTFGLETVILWNRQIDITWPYLQEHLRWFIAPAAEIPRWKYISTIFSKIVWISLIVTILTISAAWTFGSYTYNGKFSPKLFFEISLSPFILFLGQSRKFSSKNLYHKILVLCIIFMSTFTNFFFGTRLAYLLNGKNYELKIKNLRQLRENNFYIGYHSRLVKIWASQTLGMQDYPEHFYINCDGKMLSCIQSSIANRDLALIGSEMMIRNWAKMYSPNLSLETLNVHLQTAQISAFFTKGHPLFPLFNRMLQYLLESGIIKNISEEYNERLRMNDEPLSSKSLNFEHLVFPVSILTIGIFFSVIVFSFEKIQ</sequence>
<feature type="transmembrane region" description="Helical" evidence="8">
    <location>
        <begin position="340"/>
        <end position="362"/>
    </location>
</feature>